<accession>A0A845QMU6</accession>
<name>A0A845QMU6_9FIRM</name>
<feature type="transmembrane region" description="Helical" evidence="1">
    <location>
        <begin position="6"/>
        <end position="29"/>
    </location>
</feature>
<proteinExistence type="predicted"/>
<keyword evidence="1" id="KW-1133">Transmembrane helix</keyword>
<dbReference type="RefSeq" id="WP_160202687.1">
    <property type="nucleotide sequence ID" value="NZ_QXWK01000024.1"/>
</dbReference>
<dbReference type="AlphaFoldDB" id="A0A845QMU6"/>
<keyword evidence="1" id="KW-0812">Transmembrane</keyword>
<comment type="caution">
    <text evidence="2">The sequence shown here is derived from an EMBL/GenBank/DDBJ whole genome shotgun (WGS) entry which is preliminary data.</text>
</comment>
<dbReference type="EMBL" id="QXWK01000024">
    <property type="protein sequence ID" value="NBH62401.1"/>
    <property type="molecule type" value="Genomic_DNA"/>
</dbReference>
<reference evidence="2 3" key="1">
    <citation type="submission" date="2018-08" db="EMBL/GenBank/DDBJ databases">
        <title>Murine metabolic-syndrome-specific gut microbial biobank.</title>
        <authorList>
            <person name="Liu C."/>
        </authorList>
    </citation>
    <scope>NUCLEOTIDE SEQUENCE [LARGE SCALE GENOMIC DNA]</scope>
    <source>
        <strain evidence="2 3">28</strain>
    </source>
</reference>
<keyword evidence="1" id="KW-0472">Membrane</keyword>
<organism evidence="2 3">
    <name type="scientific">Anaerotruncus colihominis</name>
    <dbReference type="NCBI Taxonomy" id="169435"/>
    <lineage>
        <taxon>Bacteria</taxon>
        <taxon>Bacillati</taxon>
        <taxon>Bacillota</taxon>
        <taxon>Clostridia</taxon>
        <taxon>Eubacteriales</taxon>
        <taxon>Oscillospiraceae</taxon>
        <taxon>Anaerotruncus</taxon>
    </lineage>
</organism>
<protein>
    <recommendedName>
        <fullName evidence="4">FeoB-associated Cys-rich membrane protein</fullName>
    </recommendedName>
</protein>
<sequence>MEYFFSHIGYIVVVAVLLGLIGFATVVMASKNEAERYINEEKCNFHCGSCPNTELCHKEGKKTDVL</sequence>
<evidence type="ECO:0000313" key="3">
    <source>
        <dbReference type="Proteomes" id="UP000446866"/>
    </source>
</evidence>
<evidence type="ECO:0000313" key="2">
    <source>
        <dbReference type="EMBL" id="NBH62401.1"/>
    </source>
</evidence>
<evidence type="ECO:0008006" key="4">
    <source>
        <dbReference type="Google" id="ProtNLM"/>
    </source>
</evidence>
<dbReference type="Proteomes" id="UP000446866">
    <property type="component" value="Unassembled WGS sequence"/>
</dbReference>
<evidence type="ECO:0000256" key="1">
    <source>
        <dbReference type="SAM" id="Phobius"/>
    </source>
</evidence>
<keyword evidence="3" id="KW-1185">Reference proteome</keyword>
<gene>
    <name evidence="2" type="ORF">D0435_12140</name>
</gene>